<dbReference type="InterPro" id="IPR007401">
    <property type="entry name" value="DUF454"/>
</dbReference>
<proteinExistence type="predicted"/>
<dbReference type="EMBL" id="CP119326">
    <property type="protein sequence ID" value="WEK41364.1"/>
    <property type="molecule type" value="Genomic_DNA"/>
</dbReference>
<dbReference type="PANTHER" id="PTHR35813:SF1">
    <property type="entry name" value="INNER MEMBRANE PROTEIN YBAN"/>
    <property type="match status" value="1"/>
</dbReference>
<keyword evidence="1" id="KW-0472">Membrane</keyword>
<sequence length="140" mass="14725">MPPFAEVTTMAMGQGSLRAGWLVLGLILVGLGFVGVFVPLMPTTIFIILAAACFTRSSPRLEAWLLNHSRFGPTLRAWRAEGAAPRRAKIAACLGMALGYGLFWLAVRPGLWLGLAVAVVMAACAIFVASRPSPGGRDGG</sequence>
<protein>
    <submittedName>
        <fullName evidence="2">YbaN family protein</fullName>
    </submittedName>
</protein>
<dbReference type="AlphaFoldDB" id="A0AAJ5X1N3"/>
<dbReference type="GO" id="GO:0005886">
    <property type="term" value="C:plasma membrane"/>
    <property type="evidence" value="ECO:0007669"/>
    <property type="project" value="TreeGrafter"/>
</dbReference>
<evidence type="ECO:0000313" key="3">
    <source>
        <dbReference type="Proteomes" id="UP001213664"/>
    </source>
</evidence>
<dbReference type="PANTHER" id="PTHR35813">
    <property type="entry name" value="INNER MEMBRANE PROTEIN YBAN"/>
    <property type="match status" value="1"/>
</dbReference>
<accession>A0AAJ5X1N3</accession>
<feature type="transmembrane region" description="Helical" evidence="1">
    <location>
        <begin position="88"/>
        <end position="105"/>
    </location>
</feature>
<dbReference type="Proteomes" id="UP001213664">
    <property type="component" value="Chromosome"/>
</dbReference>
<name>A0AAJ5X1N3_9CAUL</name>
<dbReference type="Pfam" id="PF04304">
    <property type="entry name" value="DUF454"/>
    <property type="match status" value="1"/>
</dbReference>
<reference evidence="2" key="1">
    <citation type="submission" date="2023-03" db="EMBL/GenBank/DDBJ databases">
        <title>Andean soil-derived lignocellulolytic bacterial consortium as a source of novel taxa and putative plastic-active enzymes.</title>
        <authorList>
            <person name="Diaz-Garcia L."/>
            <person name="Chuvochina M."/>
            <person name="Feuerriegel G."/>
            <person name="Bunk B."/>
            <person name="Sproer C."/>
            <person name="Streit W.R."/>
            <person name="Rodriguez L.M."/>
            <person name="Overmann J."/>
            <person name="Jimenez D.J."/>
        </authorList>
    </citation>
    <scope>NUCLEOTIDE SEQUENCE</scope>
    <source>
        <strain evidence="2">MAG 833</strain>
    </source>
</reference>
<keyword evidence="1" id="KW-0812">Transmembrane</keyword>
<dbReference type="PIRSF" id="PIRSF016789">
    <property type="entry name" value="DUF454"/>
    <property type="match status" value="1"/>
</dbReference>
<organism evidence="2 3">
    <name type="scientific">Candidatus Brevundimonas colombiensis</name>
    <dbReference type="NCBI Taxonomy" id="3121376"/>
    <lineage>
        <taxon>Bacteria</taxon>
        <taxon>Pseudomonadati</taxon>
        <taxon>Pseudomonadota</taxon>
        <taxon>Alphaproteobacteria</taxon>
        <taxon>Caulobacterales</taxon>
        <taxon>Caulobacteraceae</taxon>
        <taxon>Brevundimonas</taxon>
    </lineage>
</organism>
<evidence type="ECO:0000256" key="1">
    <source>
        <dbReference type="SAM" id="Phobius"/>
    </source>
</evidence>
<feature type="transmembrane region" description="Helical" evidence="1">
    <location>
        <begin position="111"/>
        <end position="129"/>
    </location>
</feature>
<feature type="transmembrane region" description="Helical" evidence="1">
    <location>
        <begin position="20"/>
        <end position="53"/>
    </location>
</feature>
<evidence type="ECO:0000313" key="2">
    <source>
        <dbReference type="EMBL" id="WEK41364.1"/>
    </source>
</evidence>
<gene>
    <name evidence="2" type="ORF">P0Y50_07080</name>
</gene>
<keyword evidence="1" id="KW-1133">Transmembrane helix</keyword>